<dbReference type="PANTHER" id="PTHR13966">
    <property type="entry name" value="ENDONUCLEASE RELATED"/>
    <property type="match status" value="1"/>
</dbReference>
<name>A0A4R3VDX5_9BURK</name>
<organism evidence="6 7">
    <name type="scientific">Paracandidimonas soli</name>
    <dbReference type="NCBI Taxonomy" id="1917182"/>
    <lineage>
        <taxon>Bacteria</taxon>
        <taxon>Pseudomonadati</taxon>
        <taxon>Pseudomonadota</taxon>
        <taxon>Betaproteobacteria</taxon>
        <taxon>Burkholderiales</taxon>
        <taxon>Alcaligenaceae</taxon>
        <taxon>Paracandidimonas</taxon>
    </lineage>
</organism>
<dbReference type="GO" id="GO:0016787">
    <property type="term" value="F:hydrolase activity"/>
    <property type="evidence" value="ECO:0007669"/>
    <property type="project" value="InterPro"/>
</dbReference>
<keyword evidence="6" id="KW-0378">Hydrolase</keyword>
<evidence type="ECO:0000256" key="3">
    <source>
        <dbReference type="SAM" id="MobiDB-lite"/>
    </source>
</evidence>
<keyword evidence="6" id="KW-0540">Nuclease</keyword>
<protein>
    <submittedName>
        <fullName evidence="6">Endonuclease G</fullName>
    </submittedName>
</protein>
<reference evidence="6 7" key="1">
    <citation type="submission" date="2019-03" db="EMBL/GenBank/DDBJ databases">
        <title>Genomic Encyclopedia of Type Strains, Phase IV (KMG-IV): sequencing the most valuable type-strain genomes for metagenomic binning, comparative biology and taxonomic classification.</title>
        <authorList>
            <person name="Goeker M."/>
        </authorList>
    </citation>
    <scope>NUCLEOTIDE SEQUENCE [LARGE SCALE GENOMIC DNA]</scope>
    <source>
        <strain evidence="6 7">DSM 100048</strain>
    </source>
</reference>
<dbReference type="InterPro" id="IPR001604">
    <property type="entry name" value="Endo_G_ENPP1-like_dom"/>
</dbReference>
<sequence length="306" mass="34163">MARHKQSAVRRKTSKRTRQAKPGKASFRRFLTAFCTAAALSFGVSSAWLNPQWEIAQRLDDALVRLGWQHEPFPPLLSSGAPLAQTSFAACRDLFPAGAAPLVPSGPALRELCFDAFAVLHSGQTRTPVFVAQRLNRQMLADARQIQRTDRFYAEGRLPQSERAMLDDYRGSGYSRGHMAPAGDMHTSEAMAQSFSLANMAPQDQAHNAGAWNKIEQDTRNYIMRAAGDVHVFTGPVYVAQQRRIGSGVAVPDYFYKLVYDARSGRSWVHWQANRADARAGRPIDYEEFVRRTGLHLLPEARLGYP</sequence>
<keyword evidence="7" id="KW-1185">Reference proteome</keyword>
<feature type="domain" description="DNA/RNA non-specific endonuclease/pyrophosphatase/phosphodiesterase" evidence="5">
    <location>
        <begin position="113"/>
        <end position="304"/>
    </location>
</feature>
<dbReference type="GO" id="GO:0046872">
    <property type="term" value="F:metal ion binding"/>
    <property type="evidence" value="ECO:0007669"/>
    <property type="project" value="UniProtKB-KW"/>
</dbReference>
<dbReference type="SUPFAM" id="SSF54060">
    <property type="entry name" value="His-Me finger endonucleases"/>
    <property type="match status" value="1"/>
</dbReference>
<keyword evidence="2" id="KW-0479">Metal-binding</keyword>
<dbReference type="GO" id="GO:0004519">
    <property type="term" value="F:endonuclease activity"/>
    <property type="evidence" value="ECO:0007669"/>
    <property type="project" value="UniProtKB-KW"/>
</dbReference>
<feature type="compositionally biased region" description="Basic residues" evidence="3">
    <location>
        <begin position="1"/>
        <end position="21"/>
    </location>
</feature>
<evidence type="ECO:0000313" key="6">
    <source>
        <dbReference type="EMBL" id="TCV01848.1"/>
    </source>
</evidence>
<dbReference type="PANTHER" id="PTHR13966:SF5">
    <property type="entry name" value="ENDONUCLEASE G, MITOCHONDRIAL"/>
    <property type="match status" value="1"/>
</dbReference>
<accession>A0A4R3VDX5</accession>
<evidence type="ECO:0000313" key="7">
    <source>
        <dbReference type="Proteomes" id="UP000294692"/>
    </source>
</evidence>
<comment type="caution">
    <text evidence="6">The sequence shown here is derived from an EMBL/GenBank/DDBJ whole genome shotgun (WGS) entry which is preliminary data.</text>
</comment>
<evidence type="ECO:0000256" key="1">
    <source>
        <dbReference type="PIRSR" id="PIRSR640255-1"/>
    </source>
</evidence>
<dbReference type="SMART" id="SM00892">
    <property type="entry name" value="Endonuclease_NS"/>
    <property type="match status" value="1"/>
</dbReference>
<keyword evidence="6" id="KW-0255">Endonuclease</keyword>
<feature type="active site" description="Proton acceptor" evidence="1">
    <location>
        <position position="178"/>
    </location>
</feature>
<feature type="binding site" evidence="2">
    <location>
        <position position="208"/>
    </location>
    <ligand>
        <name>Mg(2+)</name>
        <dbReference type="ChEBI" id="CHEBI:18420"/>
        <note>catalytic</note>
    </ligand>
</feature>
<dbReference type="InterPro" id="IPR040255">
    <property type="entry name" value="Non-specific_endonuclease"/>
</dbReference>
<dbReference type="AlphaFoldDB" id="A0A4R3VDX5"/>
<evidence type="ECO:0000259" key="5">
    <source>
        <dbReference type="SMART" id="SM00892"/>
    </source>
</evidence>
<evidence type="ECO:0000256" key="2">
    <source>
        <dbReference type="PIRSR" id="PIRSR640255-2"/>
    </source>
</evidence>
<evidence type="ECO:0000259" key="4">
    <source>
        <dbReference type="SMART" id="SM00477"/>
    </source>
</evidence>
<dbReference type="Gene3D" id="3.40.570.10">
    <property type="entry name" value="Extracellular Endonuclease, subunit A"/>
    <property type="match status" value="1"/>
</dbReference>
<dbReference type="Proteomes" id="UP000294692">
    <property type="component" value="Unassembled WGS sequence"/>
</dbReference>
<dbReference type="InterPro" id="IPR044929">
    <property type="entry name" value="DNA/RNA_non-sp_Endonuclease_sf"/>
</dbReference>
<dbReference type="GO" id="GO:0003676">
    <property type="term" value="F:nucleic acid binding"/>
    <property type="evidence" value="ECO:0007669"/>
    <property type="project" value="InterPro"/>
</dbReference>
<dbReference type="RefSeq" id="WP_132474690.1">
    <property type="nucleotide sequence ID" value="NZ_JBEBWM010000098.1"/>
</dbReference>
<dbReference type="EMBL" id="SMBX01000002">
    <property type="protein sequence ID" value="TCV01848.1"/>
    <property type="molecule type" value="Genomic_DNA"/>
</dbReference>
<feature type="region of interest" description="Disordered" evidence="3">
    <location>
        <begin position="1"/>
        <end position="23"/>
    </location>
</feature>
<gene>
    <name evidence="6" type="ORF">EV686_102562</name>
</gene>
<proteinExistence type="predicted"/>
<dbReference type="InterPro" id="IPR044925">
    <property type="entry name" value="His-Me_finger_sf"/>
</dbReference>
<dbReference type="SMART" id="SM00477">
    <property type="entry name" value="NUC"/>
    <property type="match status" value="1"/>
</dbReference>
<dbReference type="Pfam" id="PF01223">
    <property type="entry name" value="Endonuclease_NS"/>
    <property type="match status" value="1"/>
</dbReference>
<dbReference type="OrthoDB" id="9811262at2"/>
<feature type="domain" description="ENPP1-3/EXOG-like endonuclease/phosphodiesterase" evidence="4">
    <location>
        <begin position="114"/>
        <end position="304"/>
    </location>
</feature>
<dbReference type="InterPro" id="IPR020821">
    <property type="entry name" value="ENPP1-3/EXOG-like_nuc-like"/>
</dbReference>